<name>A0A6J6PAB0_9ZZZZ</name>
<proteinExistence type="predicted"/>
<accession>A0A6J6PAB0</accession>
<reference evidence="1" key="1">
    <citation type="submission" date="2020-05" db="EMBL/GenBank/DDBJ databases">
        <authorList>
            <person name="Chiriac C."/>
            <person name="Salcher M."/>
            <person name="Ghai R."/>
            <person name="Kavagutti S V."/>
        </authorList>
    </citation>
    <scope>NUCLEOTIDE SEQUENCE</scope>
</reference>
<evidence type="ECO:0000313" key="1">
    <source>
        <dbReference type="EMBL" id="CAB4693254.1"/>
    </source>
</evidence>
<evidence type="ECO:0000313" key="4">
    <source>
        <dbReference type="EMBL" id="CAB5068693.1"/>
    </source>
</evidence>
<dbReference type="EMBL" id="CAFBQW010000216">
    <property type="protein sequence ID" value="CAB5068693.1"/>
    <property type="molecule type" value="Genomic_DNA"/>
</dbReference>
<dbReference type="EMBL" id="CAEZXS010000046">
    <property type="protein sequence ID" value="CAB4693254.1"/>
    <property type="molecule type" value="Genomic_DNA"/>
</dbReference>
<organism evidence="1">
    <name type="scientific">freshwater metagenome</name>
    <dbReference type="NCBI Taxonomy" id="449393"/>
    <lineage>
        <taxon>unclassified sequences</taxon>
        <taxon>metagenomes</taxon>
        <taxon>ecological metagenomes</taxon>
    </lineage>
</organism>
<evidence type="ECO:0000313" key="2">
    <source>
        <dbReference type="EMBL" id="CAB5002806.1"/>
    </source>
</evidence>
<gene>
    <name evidence="1" type="ORF">UFOPK2582_00540</name>
    <name evidence="2" type="ORF">UFOPK3914_02249</name>
    <name evidence="3" type="ORF">UFOPK4173_00445</name>
    <name evidence="4" type="ORF">UFOPK4354_01597</name>
</gene>
<dbReference type="AlphaFoldDB" id="A0A6J6PAB0"/>
<dbReference type="EMBL" id="CAFBOG010000344">
    <property type="protein sequence ID" value="CAB5002806.1"/>
    <property type="molecule type" value="Genomic_DNA"/>
</dbReference>
<evidence type="ECO:0000313" key="3">
    <source>
        <dbReference type="EMBL" id="CAB5029135.1"/>
    </source>
</evidence>
<sequence>MQIVSALFIDEIELRQVPGPSTRIDLTGIHFSAAAPEPFPVTVTPHLVIIVRNGVGEEANDVLEVTFHREGEQIARNVQPIEVEPGKFAYRLVRGELEFPSACTIEAHCRIGLGDVTVVPYTLLEPVSEEA</sequence>
<dbReference type="EMBL" id="CAFBPW010000031">
    <property type="protein sequence ID" value="CAB5029135.1"/>
    <property type="molecule type" value="Genomic_DNA"/>
</dbReference>
<protein>
    <submittedName>
        <fullName evidence="1">Unannotated protein</fullName>
    </submittedName>
</protein>